<evidence type="ECO:0000313" key="1">
    <source>
        <dbReference type="EMBL" id="OWZ10499.1"/>
    </source>
</evidence>
<accession>A0A225VZV3</accession>
<gene>
    <name evidence="1" type="ORF">PHMEG_00016649</name>
</gene>
<reference evidence="2" key="1">
    <citation type="submission" date="2017-03" db="EMBL/GenBank/DDBJ databases">
        <title>Phytopthora megakarya and P. palmivora, two closely related causual agents of cacao black pod achieved similar genome size and gene model numbers by different mechanisms.</title>
        <authorList>
            <person name="Ali S."/>
            <person name="Shao J."/>
            <person name="Larry D.J."/>
            <person name="Kronmiller B."/>
            <person name="Shen D."/>
            <person name="Strem M.D."/>
            <person name="Melnick R.L."/>
            <person name="Guiltinan M.J."/>
            <person name="Tyler B.M."/>
            <person name="Meinhardt L.W."/>
            <person name="Bailey B.A."/>
        </authorList>
    </citation>
    <scope>NUCLEOTIDE SEQUENCE [LARGE SCALE GENOMIC DNA]</scope>
    <source>
        <strain evidence="2">zdho120</strain>
    </source>
</reference>
<dbReference type="STRING" id="4795.A0A225VZV3"/>
<evidence type="ECO:0008006" key="3">
    <source>
        <dbReference type="Google" id="ProtNLM"/>
    </source>
</evidence>
<sequence length="293" mass="32801">MNPKSLKVAEAQCENQHRIRDELEAHGDLQDISPPLAETKPLCEFVTDGRALCQLTNAVLESEAEELPKKLHRSLKQLSKFHALDHLEEHQVFTTVQLLDEVNETAVSETIVALRNKTRPGIKANNSMSQYYFDRDSNARVSTSSITSSGSNSANNANRLSSFLKKTSISARGDQAAYEPPRVAHVQCRQQPVPEPVPTDEENSKSRLRIPSIFESNNNNINTSATSRSNVISNALGDWHLWWFGNATMGYPPFKGLQPSDFATKIKRKRYSEWTNLIKHLCDAVKSATGRDL</sequence>
<dbReference type="Proteomes" id="UP000198211">
    <property type="component" value="Unassembled WGS sequence"/>
</dbReference>
<protein>
    <recommendedName>
        <fullName evidence="3">Calponin-homology (CH) domain-containing protein</fullName>
    </recommendedName>
</protein>
<keyword evidence="2" id="KW-1185">Reference proteome</keyword>
<name>A0A225VZV3_9STRA</name>
<dbReference type="AlphaFoldDB" id="A0A225VZV3"/>
<organism evidence="1 2">
    <name type="scientific">Phytophthora megakarya</name>
    <dbReference type="NCBI Taxonomy" id="4795"/>
    <lineage>
        <taxon>Eukaryota</taxon>
        <taxon>Sar</taxon>
        <taxon>Stramenopiles</taxon>
        <taxon>Oomycota</taxon>
        <taxon>Peronosporomycetes</taxon>
        <taxon>Peronosporales</taxon>
        <taxon>Peronosporaceae</taxon>
        <taxon>Phytophthora</taxon>
    </lineage>
</organism>
<comment type="caution">
    <text evidence="1">The sequence shown here is derived from an EMBL/GenBank/DDBJ whole genome shotgun (WGS) entry which is preliminary data.</text>
</comment>
<proteinExistence type="predicted"/>
<dbReference type="SUPFAM" id="SSF47576">
    <property type="entry name" value="Calponin-homology domain, CH-domain"/>
    <property type="match status" value="1"/>
</dbReference>
<dbReference type="OrthoDB" id="21595at2759"/>
<dbReference type="InterPro" id="IPR036872">
    <property type="entry name" value="CH_dom_sf"/>
</dbReference>
<evidence type="ECO:0000313" key="2">
    <source>
        <dbReference type="Proteomes" id="UP000198211"/>
    </source>
</evidence>
<dbReference type="Gene3D" id="1.10.418.10">
    <property type="entry name" value="Calponin-like domain"/>
    <property type="match status" value="1"/>
</dbReference>
<dbReference type="EMBL" id="NBNE01002427">
    <property type="protein sequence ID" value="OWZ10499.1"/>
    <property type="molecule type" value="Genomic_DNA"/>
</dbReference>